<dbReference type="SUPFAM" id="SSF56784">
    <property type="entry name" value="HAD-like"/>
    <property type="match status" value="1"/>
</dbReference>
<evidence type="ECO:0000256" key="6">
    <source>
        <dbReference type="PIRSR" id="PIRSR000915-1"/>
    </source>
</evidence>
<sequence length="256" mass="28171">MSQTYKGYLIDLDGTIYRGNETIEAGKRFVERLQEKNIPHIFLTNNSTRTPQMVVDKLGKHGVNTDVTHIYTPSMATAEYIQNQDIENPRVYIIGEVGLYRSLLDSGCIYDPISPDYVVVGMDQDLTYNKVKKATLLISNGAKFIGTNADTNLPSHEGLIPGAGTILKMVETATGQKPVVMGKPEKIIVDLAMKQLQLDKSDVAVVGDNYNTDIMAGINSHLDTILVYTGVSTPEQIAAVKDKPTHIVNSLSEWEV</sequence>
<proteinExistence type="inferred from homology"/>
<comment type="similarity">
    <text evidence="1 5">Belongs to the HAD-like hydrolase superfamily. NagD family.</text>
</comment>
<dbReference type="InterPro" id="IPR006357">
    <property type="entry name" value="HAD-SF_hydro_IIA"/>
</dbReference>
<evidence type="ECO:0000256" key="7">
    <source>
        <dbReference type="PIRSR" id="PIRSR000915-2"/>
    </source>
</evidence>
<dbReference type="Pfam" id="PF13242">
    <property type="entry name" value="Hydrolase_like"/>
    <property type="match status" value="1"/>
</dbReference>
<feature type="binding site" evidence="8">
    <location>
        <position position="11"/>
    </location>
    <ligand>
        <name>Mg(2+)</name>
        <dbReference type="ChEBI" id="CHEBI:18420"/>
    </ligand>
</feature>
<gene>
    <name evidence="9" type="ORF">FC86_GL000218</name>
</gene>
<dbReference type="FunFam" id="3.40.50.1000:FF:000053">
    <property type="entry name" value="TIGR01457 family HAD hydrolase"/>
    <property type="match status" value="1"/>
</dbReference>
<keyword evidence="3" id="KW-0378">Hydrolase</keyword>
<dbReference type="GO" id="GO:0016791">
    <property type="term" value="F:phosphatase activity"/>
    <property type="evidence" value="ECO:0007669"/>
    <property type="project" value="TreeGrafter"/>
</dbReference>
<evidence type="ECO:0000256" key="8">
    <source>
        <dbReference type="PIRSR" id="PIRSR000915-3"/>
    </source>
</evidence>
<dbReference type="InterPro" id="IPR023214">
    <property type="entry name" value="HAD_sf"/>
</dbReference>
<keyword evidence="10" id="KW-1185">Reference proteome</keyword>
<comment type="caution">
    <text evidence="9">The sequence shown here is derived from an EMBL/GenBank/DDBJ whole genome shotgun (WGS) entry which is preliminary data.</text>
</comment>
<feature type="binding site" evidence="8">
    <location>
        <position position="208"/>
    </location>
    <ligand>
        <name>Mg(2+)</name>
        <dbReference type="ChEBI" id="CHEBI:18420"/>
    </ligand>
</feature>
<protein>
    <recommendedName>
        <fullName evidence="5">Acid sugar phosphatase</fullName>
        <ecNumber evidence="5">3.1.3.-</ecNumber>
    </recommendedName>
</protein>
<dbReference type="RefSeq" id="WP_056974399.1">
    <property type="nucleotide sequence ID" value="NZ_AYZL01000010.1"/>
</dbReference>
<name>A0A0R2DWB0_9LACO</name>
<evidence type="ECO:0000256" key="1">
    <source>
        <dbReference type="ARBA" id="ARBA00006696"/>
    </source>
</evidence>
<feature type="active site" description="Nucleophile" evidence="6">
    <location>
        <position position="11"/>
    </location>
</feature>
<dbReference type="Gene3D" id="3.40.50.1000">
    <property type="entry name" value="HAD superfamily/HAD-like"/>
    <property type="match status" value="2"/>
</dbReference>
<dbReference type="InterPro" id="IPR006354">
    <property type="entry name" value="HAD-SF_hydro_IIA_hyp1"/>
</dbReference>
<feature type="active site" description="Proton donor" evidence="6">
    <location>
        <position position="13"/>
    </location>
</feature>
<dbReference type="CDD" id="cd07530">
    <property type="entry name" value="HAD_Pase_UmpH-like"/>
    <property type="match status" value="1"/>
</dbReference>
<evidence type="ECO:0000313" key="9">
    <source>
        <dbReference type="EMBL" id="KRN04541.1"/>
    </source>
</evidence>
<evidence type="ECO:0000313" key="10">
    <source>
        <dbReference type="Proteomes" id="UP000051378"/>
    </source>
</evidence>
<dbReference type="GO" id="GO:0046872">
    <property type="term" value="F:metal ion binding"/>
    <property type="evidence" value="ECO:0007669"/>
    <property type="project" value="UniProtKB-KW"/>
</dbReference>
<dbReference type="Pfam" id="PF13344">
    <property type="entry name" value="Hydrolase_6"/>
    <property type="match status" value="1"/>
</dbReference>
<dbReference type="NCBIfam" id="TIGR01460">
    <property type="entry name" value="HAD-SF-IIA"/>
    <property type="match status" value="1"/>
</dbReference>
<dbReference type="SFLD" id="SFLDS00003">
    <property type="entry name" value="Haloacid_Dehalogenase"/>
    <property type="match status" value="1"/>
</dbReference>
<keyword evidence="2 5" id="KW-0479">Metal-binding</keyword>
<evidence type="ECO:0000256" key="4">
    <source>
        <dbReference type="ARBA" id="ARBA00022842"/>
    </source>
</evidence>
<feature type="binding site" evidence="8">
    <location>
        <position position="13"/>
    </location>
    <ligand>
        <name>Mg(2+)</name>
        <dbReference type="ChEBI" id="CHEBI:18420"/>
    </ligand>
</feature>
<reference evidence="9 10" key="1">
    <citation type="journal article" date="2015" name="Genome Announc.">
        <title>Expanding the biotechnology potential of lactobacilli through comparative genomics of 213 strains and associated genera.</title>
        <authorList>
            <person name="Sun Z."/>
            <person name="Harris H.M."/>
            <person name="McCann A."/>
            <person name="Guo C."/>
            <person name="Argimon S."/>
            <person name="Zhang W."/>
            <person name="Yang X."/>
            <person name="Jeffery I.B."/>
            <person name="Cooney J.C."/>
            <person name="Kagawa T.F."/>
            <person name="Liu W."/>
            <person name="Song Y."/>
            <person name="Salvetti E."/>
            <person name="Wrobel A."/>
            <person name="Rasinkangas P."/>
            <person name="Parkhill J."/>
            <person name="Rea M.C."/>
            <person name="O'Sullivan O."/>
            <person name="Ritari J."/>
            <person name="Douillard F.P."/>
            <person name="Paul Ross R."/>
            <person name="Yang R."/>
            <person name="Briner A.E."/>
            <person name="Felis G.E."/>
            <person name="de Vos W.M."/>
            <person name="Barrangou R."/>
            <person name="Klaenhammer T.R."/>
            <person name="Caufield P.W."/>
            <person name="Cui Y."/>
            <person name="Zhang H."/>
            <person name="O'Toole P.W."/>
        </authorList>
    </citation>
    <scope>NUCLEOTIDE SEQUENCE [LARGE SCALE GENOMIC DNA]</scope>
    <source>
        <strain evidence="9 10">DSM 23037</strain>
    </source>
</reference>
<dbReference type="EMBL" id="AYZL01000010">
    <property type="protein sequence ID" value="KRN04541.1"/>
    <property type="molecule type" value="Genomic_DNA"/>
</dbReference>
<dbReference type="PANTHER" id="PTHR19288:SF46">
    <property type="entry name" value="HALOACID DEHALOGENASE-LIKE HYDROLASE DOMAIN-CONTAINING PROTEIN 2"/>
    <property type="match status" value="1"/>
</dbReference>
<dbReference type="STRING" id="1423744.FC86_GL000218"/>
<dbReference type="AlphaFoldDB" id="A0A0R2DWB0"/>
<evidence type="ECO:0000256" key="2">
    <source>
        <dbReference type="ARBA" id="ARBA00022723"/>
    </source>
</evidence>
<comment type="function">
    <text evidence="5">Catalyzes the dephosphorylation of 2-6 carbon acid sugars in vitro.</text>
</comment>
<dbReference type="InterPro" id="IPR036412">
    <property type="entry name" value="HAD-like_sf"/>
</dbReference>
<feature type="binding site" evidence="7">
    <location>
        <position position="183"/>
    </location>
    <ligand>
        <name>substrate</name>
    </ligand>
</feature>
<accession>A0A0R2DWB0</accession>
<dbReference type="GO" id="GO:0005737">
    <property type="term" value="C:cytoplasm"/>
    <property type="evidence" value="ECO:0007669"/>
    <property type="project" value="TreeGrafter"/>
</dbReference>
<dbReference type="PIRSF" id="PIRSF000915">
    <property type="entry name" value="PGP-type_phosphatase"/>
    <property type="match status" value="1"/>
</dbReference>
<dbReference type="Proteomes" id="UP000051378">
    <property type="component" value="Unassembled WGS sequence"/>
</dbReference>
<evidence type="ECO:0000256" key="3">
    <source>
        <dbReference type="ARBA" id="ARBA00022801"/>
    </source>
</evidence>
<keyword evidence="4 5" id="KW-0460">Magnesium</keyword>
<dbReference type="NCBIfam" id="TIGR01457">
    <property type="entry name" value="HAD-SF-IIA-hyp2"/>
    <property type="match status" value="1"/>
</dbReference>
<evidence type="ECO:0000256" key="5">
    <source>
        <dbReference type="PIRNR" id="PIRNR000915"/>
    </source>
</evidence>
<comment type="cofactor">
    <cofactor evidence="8">
        <name>Mg(2+)</name>
        <dbReference type="ChEBI" id="CHEBI:18420"/>
    </cofactor>
    <text evidence="8">Divalent metal ions. Mg(2+) is the most effective.</text>
</comment>
<dbReference type="EC" id="3.1.3.-" evidence="5"/>
<dbReference type="SFLD" id="SFLDG01139">
    <property type="entry name" value="C2.A:_Pyridoxal_Phosphate_Phos"/>
    <property type="match status" value="1"/>
</dbReference>
<dbReference type="PANTHER" id="PTHR19288">
    <property type="entry name" value="4-NITROPHENYLPHOSPHATASE-RELATED"/>
    <property type="match status" value="1"/>
</dbReference>
<dbReference type="PATRIC" id="fig|1423744.4.peg.223"/>
<dbReference type="OrthoDB" id="9810449at2"/>
<organism evidence="9 10">
    <name type="scientific">Holzapfeliella floricola DSM 23037 = JCM 16512</name>
    <dbReference type="NCBI Taxonomy" id="1423744"/>
    <lineage>
        <taxon>Bacteria</taxon>
        <taxon>Bacillati</taxon>
        <taxon>Bacillota</taxon>
        <taxon>Bacilli</taxon>
        <taxon>Lactobacillales</taxon>
        <taxon>Lactobacillaceae</taxon>
        <taxon>Holzapfeliella</taxon>
    </lineage>
</organism>